<reference evidence="1" key="2">
    <citation type="journal article" date="2015" name="Data Brief">
        <title>Shoot transcriptome of the giant reed, Arundo donax.</title>
        <authorList>
            <person name="Barrero R.A."/>
            <person name="Guerrero F.D."/>
            <person name="Moolhuijzen P."/>
            <person name="Goolsby J.A."/>
            <person name="Tidwell J."/>
            <person name="Bellgard S.E."/>
            <person name="Bellgard M.I."/>
        </authorList>
    </citation>
    <scope>NUCLEOTIDE SEQUENCE</scope>
    <source>
        <tissue evidence="1">Shoot tissue taken approximately 20 cm above the soil surface</tissue>
    </source>
</reference>
<protein>
    <submittedName>
        <fullName evidence="1">Uncharacterized protein</fullName>
    </submittedName>
</protein>
<proteinExistence type="predicted"/>
<dbReference type="AlphaFoldDB" id="A0A0A9ABB3"/>
<sequence>MLSCRICALIRPPCKINSTSSTGSLPCTHMAVAKWLLKALNS</sequence>
<evidence type="ECO:0000313" key="1">
    <source>
        <dbReference type="EMBL" id="JAD48376.1"/>
    </source>
</evidence>
<dbReference type="EMBL" id="GBRH01249519">
    <property type="protein sequence ID" value="JAD48376.1"/>
    <property type="molecule type" value="Transcribed_RNA"/>
</dbReference>
<organism evidence="1">
    <name type="scientific">Arundo donax</name>
    <name type="common">Giant reed</name>
    <name type="synonym">Donax arundinaceus</name>
    <dbReference type="NCBI Taxonomy" id="35708"/>
    <lineage>
        <taxon>Eukaryota</taxon>
        <taxon>Viridiplantae</taxon>
        <taxon>Streptophyta</taxon>
        <taxon>Embryophyta</taxon>
        <taxon>Tracheophyta</taxon>
        <taxon>Spermatophyta</taxon>
        <taxon>Magnoliopsida</taxon>
        <taxon>Liliopsida</taxon>
        <taxon>Poales</taxon>
        <taxon>Poaceae</taxon>
        <taxon>PACMAD clade</taxon>
        <taxon>Arundinoideae</taxon>
        <taxon>Arundineae</taxon>
        <taxon>Arundo</taxon>
    </lineage>
</organism>
<accession>A0A0A9ABB3</accession>
<reference evidence="1" key="1">
    <citation type="submission" date="2014-09" db="EMBL/GenBank/DDBJ databases">
        <authorList>
            <person name="Magalhaes I.L.F."/>
            <person name="Oliveira U."/>
            <person name="Santos F.R."/>
            <person name="Vidigal T.H.D.A."/>
            <person name="Brescovit A.D."/>
            <person name="Santos A.J."/>
        </authorList>
    </citation>
    <scope>NUCLEOTIDE SEQUENCE</scope>
    <source>
        <tissue evidence="1">Shoot tissue taken approximately 20 cm above the soil surface</tissue>
    </source>
</reference>
<name>A0A0A9ABB3_ARUDO</name>